<feature type="compositionally biased region" description="Polar residues" evidence="1">
    <location>
        <begin position="748"/>
        <end position="770"/>
    </location>
</feature>
<feature type="compositionally biased region" description="Low complexity" evidence="1">
    <location>
        <begin position="416"/>
        <end position="429"/>
    </location>
</feature>
<name>A0A9P9WL39_9PEZI</name>
<feature type="region of interest" description="Disordered" evidence="1">
    <location>
        <begin position="782"/>
        <end position="839"/>
    </location>
</feature>
<evidence type="ECO:0000313" key="3">
    <source>
        <dbReference type="Proteomes" id="UP000829685"/>
    </source>
</evidence>
<keyword evidence="3" id="KW-1185">Reference proteome</keyword>
<reference evidence="2" key="1">
    <citation type="submission" date="2021-03" db="EMBL/GenBank/DDBJ databases">
        <title>Revisited historic fungal species revealed as producer of novel bioactive compounds through whole genome sequencing and comparative genomics.</title>
        <authorList>
            <person name="Vignolle G.A."/>
            <person name="Hochenegger N."/>
            <person name="Mach R.L."/>
            <person name="Mach-Aigner A.R."/>
            <person name="Javad Rahimi M."/>
            <person name="Salim K.A."/>
            <person name="Chan C.M."/>
            <person name="Lim L.B.L."/>
            <person name="Cai F."/>
            <person name="Druzhinina I.S."/>
            <person name="U'Ren J.M."/>
            <person name="Derntl C."/>
        </authorList>
    </citation>
    <scope>NUCLEOTIDE SEQUENCE</scope>
    <source>
        <strain evidence="2">TUCIM 5799</strain>
    </source>
</reference>
<feature type="compositionally biased region" description="Basic and acidic residues" evidence="1">
    <location>
        <begin position="178"/>
        <end position="189"/>
    </location>
</feature>
<feature type="compositionally biased region" description="Polar residues" evidence="1">
    <location>
        <begin position="784"/>
        <end position="799"/>
    </location>
</feature>
<sequence>MSHRIPHQDQRPMDVNATRTIPSTTKTGKSLSAKKTARKSTQHPRKSNAAAAVGQSITVATSPAPNGIENVPVSSSEKDAEPLPKRQKMSNGANVNHDARHERPLVTRWPEPSSVPNGDLSGQNVKSNGDHFSGPDDAGRRLEHNHGTNGTRHPREGLQGAMESSTQHQSENVTVFERPQKLRVHDDVARMQTTSSEKVHRDDGPRSAAEMPVRPQLSQTQSRGSLGPHNNEHSPNTTPFSDPSKHTALFAENSRPSSYVRSAPPHPSVSNTFGQSQQRQQLPQPSQAAHVGEAHSTRPSKPQDIHPIQPKINGYLGDNGGHCPGNSETQHFPGVQESVAARQNLPTSAATNDSARPPTDVASTRVEAPSHRLQQAPTSERSTRMDAPDWLQRAAAVTLLPQTQIQTRTMDPPPASSNSASSVSPQKSPWLQNWKHRNSRGDTVNFPDFPSPGSQGRVLVESQTKKTFTSTNEPRGQVGGQSRPPNRRPGWSAPNADTEIIDLTLDDTDKPHASQAPRGPNDVTRGLHEKLQSPYDCPPARLDKKRASPHTETQQRSPSISTKISSGRPPVSYDVGNRRSNNKEPNLEPCPSGLNDFNKQAVDAKSSDHSIGSDEILVPRRRRGRPPLAKVRDGSSENRSHSSKGSNRTEGPSSSSMASVGSIWIPWEHGNGPVPTTNSTSTQSSKTLSQPSLPITPNGTVQSNFQSSTNQGRSMIGELNQSFEFGNRGSGPAQPDREGMDPRLNLTGHHSAQIPTNSTQPQASKTLSQPLLPSQRYPDAQLHHLSSNPATSGNGTPGNSAHDPKGPLGKSTSPEYHMNQVPSTSTPTYPGKFSSQSSLPFQQTENVLPQSLSLTGSANGTSGQESNNESTNVEDRQPRQLTLAQRRLAIRKSTFVLHSDERLDNYIYGSVNRQNRPGEVASSLSARPFLEPQVHTGHWRHFDPRIHWTWERSSEWYQAKMAEIAARGNRKSVTRCGRAALGLAKRLAEKKAQTVEFPERVRNNPEWLAAIREMDEIADEYHSERQSNTSRKDKGGGKGKGNVKEAIIPDSYNDEDMLY</sequence>
<organism evidence="2 3">
    <name type="scientific">Neoarthrinium moseri</name>
    <dbReference type="NCBI Taxonomy" id="1658444"/>
    <lineage>
        <taxon>Eukaryota</taxon>
        <taxon>Fungi</taxon>
        <taxon>Dikarya</taxon>
        <taxon>Ascomycota</taxon>
        <taxon>Pezizomycotina</taxon>
        <taxon>Sordariomycetes</taxon>
        <taxon>Xylariomycetidae</taxon>
        <taxon>Amphisphaeriales</taxon>
        <taxon>Apiosporaceae</taxon>
        <taxon>Neoarthrinium</taxon>
    </lineage>
</organism>
<protein>
    <submittedName>
        <fullName evidence="2">Uncharacterized protein</fullName>
    </submittedName>
</protein>
<feature type="compositionally biased region" description="Polar residues" evidence="1">
    <location>
        <begin position="643"/>
        <end position="652"/>
    </location>
</feature>
<dbReference type="Proteomes" id="UP000829685">
    <property type="component" value="Unassembled WGS sequence"/>
</dbReference>
<evidence type="ECO:0000313" key="2">
    <source>
        <dbReference type="EMBL" id="KAI1868767.1"/>
    </source>
</evidence>
<feature type="compositionally biased region" description="Low complexity" evidence="1">
    <location>
        <begin position="275"/>
        <end position="287"/>
    </location>
</feature>
<accession>A0A9P9WL39</accession>
<feature type="compositionally biased region" description="Polar residues" evidence="1">
    <location>
        <begin position="461"/>
        <end position="474"/>
    </location>
</feature>
<feature type="compositionally biased region" description="Low complexity" evidence="1">
    <location>
        <begin position="653"/>
        <end position="662"/>
    </location>
</feature>
<feature type="compositionally biased region" description="Polar residues" evidence="1">
    <location>
        <begin position="162"/>
        <end position="173"/>
    </location>
</feature>
<dbReference type="EMBL" id="JAFIMR010000016">
    <property type="protein sequence ID" value="KAI1868767.1"/>
    <property type="molecule type" value="Genomic_DNA"/>
</dbReference>
<feature type="compositionally biased region" description="Polar residues" evidence="1">
    <location>
        <begin position="810"/>
        <end position="839"/>
    </location>
</feature>
<feature type="compositionally biased region" description="Basic and acidic residues" evidence="1">
    <location>
        <begin position="133"/>
        <end position="146"/>
    </location>
</feature>
<feature type="region of interest" description="Disordered" evidence="1">
    <location>
        <begin position="1"/>
        <end position="770"/>
    </location>
</feature>
<feature type="compositionally biased region" description="Basic and acidic residues" evidence="1">
    <location>
        <begin position="1021"/>
        <end position="1036"/>
    </location>
</feature>
<feature type="region of interest" description="Disordered" evidence="1">
    <location>
        <begin position="1021"/>
        <end position="1059"/>
    </location>
</feature>
<feature type="compositionally biased region" description="Basic and acidic residues" evidence="1">
    <location>
        <begin position="630"/>
        <end position="640"/>
    </location>
</feature>
<feature type="compositionally biased region" description="Polar residues" evidence="1">
    <location>
        <begin position="17"/>
        <end position="30"/>
    </location>
</feature>
<feature type="compositionally biased region" description="Polar residues" evidence="1">
    <location>
        <begin position="114"/>
        <end position="127"/>
    </location>
</feature>
<feature type="compositionally biased region" description="Basic and acidic residues" evidence="1">
    <location>
        <begin position="292"/>
        <end position="304"/>
    </location>
</feature>
<feature type="compositionally biased region" description="Low complexity" evidence="1">
    <location>
        <begin position="675"/>
        <end position="693"/>
    </location>
</feature>
<dbReference type="AlphaFoldDB" id="A0A9P9WL39"/>
<feature type="compositionally biased region" description="Basic and acidic residues" evidence="1">
    <location>
        <begin position="1"/>
        <end position="12"/>
    </location>
</feature>
<proteinExistence type="predicted"/>
<evidence type="ECO:0000256" key="1">
    <source>
        <dbReference type="SAM" id="MobiDB-lite"/>
    </source>
</evidence>
<comment type="caution">
    <text evidence="2">The sequence shown here is derived from an EMBL/GenBank/DDBJ whole genome shotgun (WGS) entry which is preliminary data.</text>
</comment>
<feature type="compositionally biased region" description="Polar residues" evidence="1">
    <location>
        <begin position="344"/>
        <end position="354"/>
    </location>
</feature>
<feature type="compositionally biased region" description="Polar residues" evidence="1">
    <location>
        <begin position="550"/>
        <end position="565"/>
    </location>
</feature>
<feature type="compositionally biased region" description="Polar residues" evidence="1">
    <location>
        <begin position="400"/>
        <end position="409"/>
    </location>
</feature>
<gene>
    <name evidence="2" type="ORF">JX265_006746</name>
</gene>
<feature type="region of interest" description="Disordered" evidence="1">
    <location>
        <begin position="852"/>
        <end position="879"/>
    </location>
</feature>
<feature type="compositionally biased region" description="Polar residues" evidence="1">
    <location>
        <begin position="852"/>
        <end position="871"/>
    </location>
</feature>
<feature type="compositionally biased region" description="Basic residues" evidence="1">
    <location>
        <begin position="35"/>
        <end position="46"/>
    </location>
</feature>
<feature type="compositionally biased region" description="Polar residues" evidence="1">
    <location>
        <begin position="695"/>
        <end position="724"/>
    </location>
</feature>
<feature type="compositionally biased region" description="Polar residues" evidence="1">
    <location>
        <begin position="55"/>
        <end position="64"/>
    </location>
</feature>